<dbReference type="PROSITE" id="PS51365">
    <property type="entry name" value="RENAL_DIPEPTIDASE_2"/>
    <property type="match status" value="1"/>
</dbReference>
<sequence>MGRTEPILPLNTAKGKPGKPGRRASPPPPATPKLTPKKAITAIFLSLLALSLLHRPVTHCYNGFPGYGKGQGLLSPEERARNILRETPLIDGHVDFPMILRFVYGNHIYNDNFTQPFERGELPGHVDLQRLREGHSGGAFWSLFAPCPANGSDFSDQNYASSVQFTLDQIDVMTRLQELYPDDFSQKVDSSNALKAFQQGQFISPFGIEGLHQIGNSATNLRKFYELGTRYATLTHNCHNKFADAALLENPIRKAEPLWGGVSPRGRRLIHEMNRIGMIVDLSHVSEDTMLDVLGNKSDWAGSKAPVIFSHSSAYSICPHPRNVKDHVLQLVKERNSVVMVNISPDFISCVDNGNENGLPDFFPANSTRAQVVRHILHIGNLIGFDYVGIGTDFDGIMTVPEGFEDVSRYPDLVAELLKNGVSNEDAAKVVGGNVLRVWKDVDVVAAKMQDIFEVPMEDELEPLKFEARGDSTGLFR</sequence>
<dbReference type="CDD" id="cd01301">
    <property type="entry name" value="rDP_like"/>
    <property type="match status" value="1"/>
</dbReference>
<dbReference type="SUPFAM" id="SSF51556">
    <property type="entry name" value="Metallo-dependent hydrolases"/>
    <property type="match status" value="1"/>
</dbReference>
<protein>
    <recommendedName>
        <fullName evidence="2">Dipeptidase</fullName>
        <ecNumber evidence="2">3.4.13.19</ecNumber>
    </recommendedName>
</protein>
<dbReference type="Proteomes" id="UP001498421">
    <property type="component" value="Unassembled WGS sequence"/>
</dbReference>
<comment type="caution">
    <text evidence="4">The sequence shown here is derived from an EMBL/GenBank/DDBJ whole genome shotgun (WGS) entry which is preliminary data.</text>
</comment>
<comment type="catalytic activity">
    <reaction evidence="2">
        <text>an L-aminoacyl-L-amino acid + H2O = 2 an L-alpha-amino acid</text>
        <dbReference type="Rhea" id="RHEA:48940"/>
        <dbReference type="ChEBI" id="CHEBI:15377"/>
        <dbReference type="ChEBI" id="CHEBI:59869"/>
        <dbReference type="ChEBI" id="CHEBI:77460"/>
        <dbReference type="EC" id="3.4.13.19"/>
    </reaction>
</comment>
<dbReference type="PANTHER" id="PTHR10443">
    <property type="entry name" value="MICROSOMAL DIPEPTIDASE"/>
    <property type="match status" value="1"/>
</dbReference>
<comment type="cofactor">
    <cofactor evidence="2">
        <name>Zn(2+)</name>
        <dbReference type="ChEBI" id="CHEBI:29105"/>
    </cofactor>
</comment>
<dbReference type="Pfam" id="PF01244">
    <property type="entry name" value="Peptidase_M19"/>
    <property type="match status" value="1"/>
</dbReference>
<keyword evidence="2" id="KW-0482">Metalloprotease</keyword>
<evidence type="ECO:0000256" key="1">
    <source>
        <dbReference type="ARBA" id="ARBA00022997"/>
    </source>
</evidence>
<keyword evidence="2" id="KW-0479">Metal-binding</keyword>
<gene>
    <name evidence="4" type="ORF">QQZ08_008043</name>
</gene>
<keyword evidence="2" id="KW-0378">Hydrolase</keyword>
<evidence type="ECO:0000313" key="4">
    <source>
        <dbReference type="EMBL" id="KAK7425478.1"/>
    </source>
</evidence>
<comment type="similarity">
    <text evidence="2">Belongs to the metallo-dependent hydrolases superfamily. Peptidase M19 family.</text>
</comment>
<keyword evidence="2" id="KW-0645">Protease</keyword>
<dbReference type="InterPro" id="IPR032466">
    <property type="entry name" value="Metal_Hydrolase"/>
</dbReference>
<dbReference type="Gene3D" id="3.20.20.140">
    <property type="entry name" value="Metal-dependent hydrolases"/>
    <property type="match status" value="1"/>
</dbReference>
<dbReference type="EMBL" id="JAZAVK010000081">
    <property type="protein sequence ID" value="KAK7425478.1"/>
    <property type="molecule type" value="Genomic_DNA"/>
</dbReference>
<dbReference type="InterPro" id="IPR008257">
    <property type="entry name" value="Pept_M19"/>
</dbReference>
<name>A0ABR1HXX4_9HYPO</name>
<feature type="region of interest" description="Disordered" evidence="3">
    <location>
        <begin position="1"/>
        <end position="35"/>
    </location>
</feature>
<reference evidence="4 5" key="1">
    <citation type="journal article" date="2025" name="Microbiol. Resour. Announc.">
        <title>Draft genome sequences for Neonectria magnoliae and Neonectria punicea, canker pathogens of Liriodendron tulipifera and Acer saccharum in West Virginia.</title>
        <authorList>
            <person name="Petronek H.M."/>
            <person name="Kasson M.T."/>
            <person name="Metheny A.M."/>
            <person name="Stauder C.M."/>
            <person name="Lovett B."/>
            <person name="Lynch S.C."/>
            <person name="Garnas J.R."/>
            <person name="Kasson L.R."/>
            <person name="Stajich J.E."/>
        </authorList>
    </citation>
    <scope>NUCLEOTIDE SEQUENCE [LARGE SCALE GENOMIC DNA]</scope>
    <source>
        <strain evidence="4 5">NRRL 64651</strain>
    </source>
</reference>
<evidence type="ECO:0000256" key="2">
    <source>
        <dbReference type="RuleBase" id="RU341113"/>
    </source>
</evidence>
<organism evidence="4 5">
    <name type="scientific">Neonectria magnoliae</name>
    <dbReference type="NCBI Taxonomy" id="2732573"/>
    <lineage>
        <taxon>Eukaryota</taxon>
        <taxon>Fungi</taxon>
        <taxon>Dikarya</taxon>
        <taxon>Ascomycota</taxon>
        <taxon>Pezizomycotina</taxon>
        <taxon>Sordariomycetes</taxon>
        <taxon>Hypocreomycetidae</taxon>
        <taxon>Hypocreales</taxon>
        <taxon>Nectriaceae</taxon>
        <taxon>Neonectria</taxon>
    </lineage>
</organism>
<evidence type="ECO:0000313" key="5">
    <source>
        <dbReference type="Proteomes" id="UP001498421"/>
    </source>
</evidence>
<keyword evidence="1 2" id="KW-0224">Dipeptidase</keyword>
<keyword evidence="5" id="KW-1185">Reference proteome</keyword>
<evidence type="ECO:0000256" key="3">
    <source>
        <dbReference type="SAM" id="MobiDB-lite"/>
    </source>
</evidence>
<dbReference type="PANTHER" id="PTHR10443:SF12">
    <property type="entry name" value="DIPEPTIDASE"/>
    <property type="match status" value="1"/>
</dbReference>
<keyword evidence="2" id="KW-0862">Zinc</keyword>
<proteinExistence type="inferred from homology"/>
<accession>A0ABR1HXX4</accession>
<dbReference type="EC" id="3.4.13.19" evidence="2"/>